<dbReference type="RefSeq" id="WP_111476423.1">
    <property type="nucleotide sequence ID" value="NZ_QHKM01000001.1"/>
</dbReference>
<dbReference type="SMART" id="SM00433">
    <property type="entry name" value="TOP2c"/>
    <property type="match status" value="1"/>
</dbReference>
<dbReference type="InterPro" id="IPR014721">
    <property type="entry name" value="Ribsml_uS5_D2-typ_fold_subgr"/>
</dbReference>
<gene>
    <name evidence="10 12" type="primary">gyrB</name>
    <name evidence="12" type="ORF">DLM85_02185</name>
</gene>
<comment type="catalytic activity">
    <reaction evidence="1 10">
        <text>ATP-dependent breakage, passage and rejoining of double-stranded DNA.</text>
        <dbReference type="EC" id="5.6.2.2"/>
    </reaction>
</comment>
<name>A0A328BRG6_9BACT</name>
<dbReference type="FunFam" id="3.30.565.10:FF:000002">
    <property type="entry name" value="DNA gyrase subunit B"/>
    <property type="match status" value="1"/>
</dbReference>
<keyword evidence="5 10" id="KW-0067">ATP-binding</keyword>
<dbReference type="CDD" id="cd03366">
    <property type="entry name" value="TOPRIM_TopoIIA_GyrB"/>
    <property type="match status" value="1"/>
</dbReference>
<dbReference type="GO" id="GO:0003677">
    <property type="term" value="F:DNA binding"/>
    <property type="evidence" value="ECO:0007669"/>
    <property type="project" value="UniProtKB-KW"/>
</dbReference>
<dbReference type="EC" id="5.6.2.2" evidence="10"/>
<dbReference type="InterPro" id="IPR000565">
    <property type="entry name" value="Topo_IIA_B"/>
</dbReference>
<keyword evidence="10" id="KW-0963">Cytoplasm</keyword>
<comment type="similarity">
    <text evidence="2 10">Belongs to the type II topoisomerase GyrB family.</text>
</comment>
<dbReference type="GO" id="GO:0005737">
    <property type="term" value="C:cytoplasm"/>
    <property type="evidence" value="ECO:0007669"/>
    <property type="project" value="UniProtKB-SubCell"/>
</dbReference>
<keyword evidence="13" id="KW-1185">Reference proteome</keyword>
<dbReference type="InterPro" id="IPR013759">
    <property type="entry name" value="Topo_IIA_B_C"/>
</dbReference>
<evidence type="ECO:0000313" key="12">
    <source>
        <dbReference type="EMBL" id="RAK69687.1"/>
    </source>
</evidence>
<dbReference type="NCBIfam" id="NF004189">
    <property type="entry name" value="PRK05644.1"/>
    <property type="match status" value="1"/>
</dbReference>
<keyword evidence="4 10" id="KW-0547">Nucleotide-binding</keyword>
<dbReference type="PROSITE" id="PS00177">
    <property type="entry name" value="TOPOISOMERASE_II"/>
    <property type="match status" value="1"/>
</dbReference>
<feature type="binding site" evidence="10">
    <location>
        <position position="523"/>
    </location>
    <ligand>
        <name>Mg(2+)</name>
        <dbReference type="ChEBI" id="CHEBI:18420"/>
        <label>1</label>
        <note>catalytic</note>
    </ligand>
</feature>
<comment type="subunit">
    <text evidence="10">Heterotetramer, composed of two GyrA and two GyrB chains. In the heterotetramer, GyrA contains the active site tyrosine that forms a transient covalent intermediate with DNA, while GyrB binds cofactors and catalyzes ATP hydrolysis.</text>
</comment>
<comment type="cofactor">
    <cofactor evidence="10">
        <name>Mg(2+)</name>
        <dbReference type="ChEBI" id="CHEBI:18420"/>
    </cofactor>
    <cofactor evidence="10">
        <name>Mn(2+)</name>
        <dbReference type="ChEBI" id="CHEBI:29035"/>
    </cofactor>
    <cofactor evidence="10">
        <name>Ca(2+)</name>
        <dbReference type="ChEBI" id="CHEBI:29108"/>
    </cofactor>
    <text evidence="10">Binds two Mg(2+) per subunit. The magnesium ions form salt bridges with both the protein and the DNA. Can also accept other divalent metal cations, such as Mn(2+) or Ca(2+).</text>
</comment>
<evidence type="ECO:0000256" key="2">
    <source>
        <dbReference type="ARBA" id="ARBA00010708"/>
    </source>
</evidence>
<dbReference type="InterPro" id="IPR003594">
    <property type="entry name" value="HATPase_dom"/>
</dbReference>
<dbReference type="AlphaFoldDB" id="A0A328BRG6"/>
<dbReference type="GO" id="GO:0005694">
    <property type="term" value="C:chromosome"/>
    <property type="evidence" value="ECO:0007669"/>
    <property type="project" value="InterPro"/>
</dbReference>
<keyword evidence="6 10" id="KW-0460">Magnesium</keyword>
<evidence type="ECO:0000256" key="8">
    <source>
        <dbReference type="ARBA" id="ARBA00023125"/>
    </source>
</evidence>
<dbReference type="InterPro" id="IPR002288">
    <property type="entry name" value="DNA_gyrase_B_C"/>
</dbReference>
<dbReference type="InterPro" id="IPR006171">
    <property type="entry name" value="TOPRIM_dom"/>
</dbReference>
<dbReference type="SMART" id="SM00387">
    <property type="entry name" value="HATPase_c"/>
    <property type="match status" value="1"/>
</dbReference>
<dbReference type="Proteomes" id="UP000248553">
    <property type="component" value="Unassembled WGS sequence"/>
</dbReference>
<evidence type="ECO:0000256" key="7">
    <source>
        <dbReference type="ARBA" id="ARBA00023029"/>
    </source>
</evidence>
<dbReference type="GO" id="GO:0006265">
    <property type="term" value="P:DNA topological change"/>
    <property type="evidence" value="ECO:0007669"/>
    <property type="project" value="UniProtKB-UniRule"/>
</dbReference>
<feature type="binding site" evidence="10">
    <location>
        <position position="525"/>
    </location>
    <ligand>
        <name>Mg(2+)</name>
        <dbReference type="ChEBI" id="CHEBI:18420"/>
        <label>2</label>
    </ligand>
</feature>
<evidence type="ECO:0000313" key="13">
    <source>
        <dbReference type="Proteomes" id="UP000248553"/>
    </source>
</evidence>
<keyword evidence="8" id="KW-0238">DNA-binding</keyword>
<dbReference type="Pfam" id="PF00204">
    <property type="entry name" value="DNA_gyraseB"/>
    <property type="match status" value="1"/>
</dbReference>
<dbReference type="InterPro" id="IPR011557">
    <property type="entry name" value="GyrB"/>
</dbReference>
<proteinExistence type="inferred from homology"/>
<comment type="function">
    <text evidence="10">A type II topoisomerase that negatively supercoils closed circular double-stranded (ds) DNA in an ATP-dependent manner to modulate DNA topology and maintain chromosomes in an underwound state. Negative supercoiling favors strand separation, and DNA replication, transcription, recombination and repair, all of which involve strand separation. Also able to catalyze the interconversion of other topological isomers of dsDNA rings, including catenanes and knotted rings. Type II topoisomerases break and join 2 DNA strands simultaneously in an ATP-dependent manner.</text>
</comment>
<dbReference type="OrthoDB" id="9802808at2"/>
<evidence type="ECO:0000256" key="5">
    <source>
        <dbReference type="ARBA" id="ARBA00022840"/>
    </source>
</evidence>
<evidence type="ECO:0000256" key="6">
    <source>
        <dbReference type="ARBA" id="ARBA00022842"/>
    </source>
</evidence>
<dbReference type="InterPro" id="IPR013506">
    <property type="entry name" value="Topo_IIA_bsu_dom2"/>
</dbReference>
<dbReference type="InterPro" id="IPR001241">
    <property type="entry name" value="Topo_IIA"/>
</dbReference>
<dbReference type="Pfam" id="PF02518">
    <property type="entry name" value="HATPase_c"/>
    <property type="match status" value="1"/>
</dbReference>
<organism evidence="12 13">
    <name type="scientific">Hymenobacter edaphi</name>
    <dbReference type="NCBI Taxonomy" id="2211146"/>
    <lineage>
        <taxon>Bacteria</taxon>
        <taxon>Pseudomonadati</taxon>
        <taxon>Bacteroidota</taxon>
        <taxon>Cytophagia</taxon>
        <taxon>Cytophagales</taxon>
        <taxon>Hymenobacteraceae</taxon>
        <taxon>Hymenobacter</taxon>
    </lineage>
</organism>
<comment type="caution">
    <text evidence="12">The sequence shown here is derived from an EMBL/GenBank/DDBJ whole genome shotgun (WGS) entry which is preliminary data.</text>
</comment>
<dbReference type="Pfam" id="PF01751">
    <property type="entry name" value="Toprim"/>
    <property type="match status" value="1"/>
</dbReference>
<dbReference type="PRINTS" id="PR01159">
    <property type="entry name" value="DNAGYRASEB"/>
</dbReference>
<sequence>MSETQEKKAPAAYSADSIQVLEGLEAVRKRPAMYIGDIGIKGLHHLVWEVVDNSIDEALAGHCDTIDVTINEDNSITVRDNGRGIPVDFHQKEGRSALEVVMTVLHAGGKFDKDSYKVSGGLHGVGVSCVNALSNLLRVTVYKNGHVYQQEYERGAPLYPVKQIGDTEERGTQVEFWPDDSIFTETVYRYETIAARLRELSYLNKGIRINLQDKREVDENGVMRGEQFYSEGGLAEFVQYLDGAERRALMPKPIHVVSEKGNVPVEVALQYNDSYQEHVFSYVNNINTHEGGTHVAGFRSALTRTLKAYADKSGRLAKEKIEISGDDFREGITAVISVKVQEPQFEGQTKTKLGNSEVSGAVNTVVGEILAQYLEENPKEAILIVDKVILAAKARIAAKKAREMVQRKTVMGSFSLPGKLADCSETDPQICELYLVEGDSAGGTAKQGRNRAFQAILPLRGKILNVEKAQEHHIYENQEIRNMITALGVSFGVPADPEKGIEKDEKALNLSKLRYHKVIIMTDADVDGSHIRTLILTFFFRYMRELVDKGYVYIALPPLYLVKKGKEERYCWTEVERQAAVDELAKGRPESVGIQRYKGLGEMNAEQLWTTTMQPETRSLKQVTVESAAEADHLFSMLMGDEVAPRREFIEKNAKYAKLDV</sequence>
<feature type="binding site" evidence="10">
    <location>
        <position position="523"/>
    </location>
    <ligand>
        <name>Mg(2+)</name>
        <dbReference type="ChEBI" id="CHEBI:18420"/>
        <label>2</label>
    </ligand>
</feature>
<dbReference type="PRINTS" id="PR00418">
    <property type="entry name" value="TPI2FAMILY"/>
</dbReference>
<dbReference type="CDD" id="cd16928">
    <property type="entry name" value="HATPase_GyrB-like"/>
    <property type="match status" value="1"/>
</dbReference>
<protein>
    <recommendedName>
        <fullName evidence="10">DNA gyrase subunit B</fullName>
        <ecNumber evidence="10">5.6.2.2</ecNumber>
    </recommendedName>
</protein>
<evidence type="ECO:0000259" key="11">
    <source>
        <dbReference type="PROSITE" id="PS50880"/>
    </source>
</evidence>
<dbReference type="FunFam" id="3.40.50.670:FF:000002">
    <property type="entry name" value="DNA gyrase subunit B"/>
    <property type="match status" value="1"/>
</dbReference>
<dbReference type="GO" id="GO:0046872">
    <property type="term" value="F:metal ion binding"/>
    <property type="evidence" value="ECO:0007669"/>
    <property type="project" value="UniProtKB-KW"/>
</dbReference>
<evidence type="ECO:0000256" key="9">
    <source>
        <dbReference type="ARBA" id="ARBA00023235"/>
    </source>
</evidence>
<accession>A0A328BRG6</accession>
<feature type="site" description="Interaction with DNA" evidence="10">
    <location>
        <position position="462"/>
    </location>
</feature>
<feature type="site" description="Interaction with DNA" evidence="10">
    <location>
        <position position="465"/>
    </location>
</feature>
<dbReference type="InterPro" id="IPR036890">
    <property type="entry name" value="HATPase_C_sf"/>
</dbReference>
<dbReference type="InterPro" id="IPR020568">
    <property type="entry name" value="Ribosomal_Su5_D2-typ_SF"/>
</dbReference>
<evidence type="ECO:0000256" key="4">
    <source>
        <dbReference type="ARBA" id="ARBA00022741"/>
    </source>
</evidence>
<dbReference type="Pfam" id="PF00986">
    <property type="entry name" value="DNA_gyraseB_C"/>
    <property type="match status" value="1"/>
</dbReference>
<feature type="binding site" evidence="10">
    <location>
        <position position="437"/>
    </location>
    <ligand>
        <name>Mg(2+)</name>
        <dbReference type="ChEBI" id="CHEBI:18420"/>
        <label>1</label>
        <note>catalytic</note>
    </ligand>
</feature>
<dbReference type="Gene3D" id="3.30.565.10">
    <property type="entry name" value="Histidine kinase-like ATPase, C-terminal domain"/>
    <property type="match status" value="1"/>
</dbReference>
<dbReference type="InterPro" id="IPR018522">
    <property type="entry name" value="TopoIIA_CS"/>
</dbReference>
<dbReference type="NCBIfam" id="NF011501">
    <property type="entry name" value="PRK14939.1"/>
    <property type="match status" value="1"/>
</dbReference>
<reference evidence="13" key="1">
    <citation type="submission" date="2018-05" db="EMBL/GenBank/DDBJ databases">
        <authorList>
            <person name="Nie L."/>
        </authorList>
    </citation>
    <scope>NUCLEOTIDE SEQUENCE [LARGE SCALE GENOMIC DNA]</scope>
    <source>
        <strain evidence="13">NL</strain>
    </source>
</reference>
<dbReference type="PANTHER" id="PTHR45866">
    <property type="entry name" value="DNA GYRASE/TOPOISOMERASE SUBUNIT B"/>
    <property type="match status" value="1"/>
</dbReference>
<dbReference type="InterPro" id="IPR034160">
    <property type="entry name" value="TOPRIM_GyrB"/>
</dbReference>
<evidence type="ECO:0000256" key="3">
    <source>
        <dbReference type="ARBA" id="ARBA00022723"/>
    </source>
</evidence>
<dbReference type="GO" id="GO:0005524">
    <property type="term" value="F:ATP binding"/>
    <property type="evidence" value="ECO:0007669"/>
    <property type="project" value="UniProtKB-UniRule"/>
</dbReference>
<dbReference type="GO" id="GO:0006261">
    <property type="term" value="P:DNA-templated DNA replication"/>
    <property type="evidence" value="ECO:0007669"/>
    <property type="project" value="UniProtKB-UniRule"/>
</dbReference>
<comment type="miscellaneous">
    <text evidence="10">Few gyrases are as efficient as E.coli at forming negative supercoils. Not all organisms have 2 type II topoisomerases; in organisms with a single type II topoisomerase this enzyme also has to decatenate newly replicated chromosomes.</text>
</comment>
<dbReference type="NCBIfam" id="TIGR01059">
    <property type="entry name" value="gyrB"/>
    <property type="match status" value="1"/>
</dbReference>
<dbReference type="PROSITE" id="PS50880">
    <property type="entry name" value="TOPRIM"/>
    <property type="match status" value="1"/>
</dbReference>
<keyword evidence="3 10" id="KW-0479">Metal-binding</keyword>
<evidence type="ECO:0000256" key="1">
    <source>
        <dbReference type="ARBA" id="ARBA00000185"/>
    </source>
</evidence>
<feature type="domain" description="Toprim" evidence="11">
    <location>
        <begin position="431"/>
        <end position="558"/>
    </location>
</feature>
<dbReference type="SUPFAM" id="SSF54211">
    <property type="entry name" value="Ribosomal protein S5 domain 2-like"/>
    <property type="match status" value="1"/>
</dbReference>
<dbReference type="FunFam" id="3.30.230.10:FF:000005">
    <property type="entry name" value="DNA gyrase subunit B"/>
    <property type="match status" value="1"/>
</dbReference>
<dbReference type="Gene3D" id="3.40.50.670">
    <property type="match status" value="1"/>
</dbReference>
<dbReference type="SUPFAM" id="SSF55874">
    <property type="entry name" value="ATPase domain of HSP90 chaperone/DNA topoisomerase II/histidine kinase"/>
    <property type="match status" value="1"/>
</dbReference>
<dbReference type="Gene3D" id="3.30.230.10">
    <property type="match status" value="1"/>
</dbReference>
<keyword evidence="7 10" id="KW-0799">Topoisomerase</keyword>
<dbReference type="EMBL" id="QHKM01000001">
    <property type="protein sequence ID" value="RAK69687.1"/>
    <property type="molecule type" value="Genomic_DNA"/>
</dbReference>
<dbReference type="SUPFAM" id="SSF56719">
    <property type="entry name" value="Type II DNA topoisomerase"/>
    <property type="match status" value="1"/>
</dbReference>
<dbReference type="PANTHER" id="PTHR45866:SF1">
    <property type="entry name" value="DNA GYRASE SUBUNIT B, MITOCHONDRIAL"/>
    <property type="match status" value="1"/>
</dbReference>
<evidence type="ECO:0000256" key="10">
    <source>
        <dbReference type="HAMAP-Rule" id="MF_01898"/>
    </source>
</evidence>
<keyword evidence="9 10" id="KW-0413">Isomerase</keyword>
<dbReference type="HAMAP" id="MF_01898">
    <property type="entry name" value="GyrB"/>
    <property type="match status" value="1"/>
</dbReference>
<comment type="subcellular location">
    <subcellularLocation>
        <location evidence="10">Cytoplasm</location>
    </subcellularLocation>
</comment>
<dbReference type="GO" id="GO:0034335">
    <property type="term" value="F:DNA negative supercoiling activity"/>
    <property type="evidence" value="ECO:0007669"/>
    <property type="project" value="UniProtKB-ARBA"/>
</dbReference>
<dbReference type="CDD" id="cd00822">
    <property type="entry name" value="TopoII_Trans_DNA_gyrase"/>
    <property type="match status" value="1"/>
</dbReference>
<dbReference type="InterPro" id="IPR013760">
    <property type="entry name" value="Topo_IIA-like_dom_sf"/>
</dbReference>